<dbReference type="Pfam" id="PF16344">
    <property type="entry name" value="FecR_C"/>
    <property type="match status" value="1"/>
</dbReference>
<dbReference type="Gene3D" id="3.55.50.30">
    <property type="match status" value="1"/>
</dbReference>
<feature type="transmembrane region" description="Helical" evidence="1">
    <location>
        <begin position="99"/>
        <end position="118"/>
    </location>
</feature>
<sequence>MEYSKDHIQHLWELYIANKASKAEVKQLFDYIADVSNDEENQAVSARIISSLPDNSPEKREPMGEVWQSIVLENNLVVSDPVSRDTLPEKKSPGVYIGWWRYAAAGVFVLLVGMYLLYQRTNTETKGLADTSAAVNKAVAGHNGAVLTLGDGRQIELDSSTDGLIDVQSGTKALLSKGQLQYNGKEGSGEVTFNTLTTPRGRQFKVLLPDGTGVWLNAASSIRFPTLFNSKVRNVEISGEAYLDVAHNSDAPFQVAVRDKAIIEVLGTDFNINAYENEPDIKTTLVAGAIRLLHGPSVTTKSTQPVLLKPGEQAKLTGDKFQVTKNADINNVLAWRNGLFNFDNLTLKEILQQLERWYDVEIVCQGDMNIKFEGLISRELDLTGVLKALAQTEKRMHYEVTGKKVTITIQ</sequence>
<evidence type="ECO:0000313" key="5">
    <source>
        <dbReference type="Proteomes" id="UP000627292"/>
    </source>
</evidence>
<comment type="caution">
    <text evidence="4">The sequence shown here is derived from an EMBL/GenBank/DDBJ whole genome shotgun (WGS) entry which is preliminary data.</text>
</comment>
<keyword evidence="5" id="KW-1185">Reference proteome</keyword>
<dbReference type="RefSeq" id="WP_188950606.1">
    <property type="nucleotide sequence ID" value="NZ_BMIB01000001.1"/>
</dbReference>
<reference evidence="4" key="2">
    <citation type="submission" date="2020-09" db="EMBL/GenBank/DDBJ databases">
        <authorList>
            <person name="Sun Q."/>
            <person name="Zhou Y."/>
        </authorList>
    </citation>
    <scope>NUCLEOTIDE SEQUENCE</scope>
    <source>
        <strain evidence="4">CGMCC 1.15290</strain>
    </source>
</reference>
<keyword evidence="1" id="KW-0472">Membrane</keyword>
<feature type="domain" description="Protein FecR C-terminal" evidence="3">
    <location>
        <begin position="340"/>
        <end position="407"/>
    </location>
</feature>
<keyword evidence="1" id="KW-0812">Transmembrane</keyword>
<dbReference type="PANTHER" id="PTHR30273:SF2">
    <property type="entry name" value="PROTEIN FECR"/>
    <property type="match status" value="1"/>
</dbReference>
<dbReference type="GO" id="GO:0016989">
    <property type="term" value="F:sigma factor antagonist activity"/>
    <property type="evidence" value="ECO:0007669"/>
    <property type="project" value="TreeGrafter"/>
</dbReference>
<name>A0A917IPB9_9BACT</name>
<evidence type="ECO:0000259" key="3">
    <source>
        <dbReference type="Pfam" id="PF16344"/>
    </source>
</evidence>
<organism evidence="4 5">
    <name type="scientific">Filimonas zeae</name>
    <dbReference type="NCBI Taxonomy" id="1737353"/>
    <lineage>
        <taxon>Bacteria</taxon>
        <taxon>Pseudomonadati</taxon>
        <taxon>Bacteroidota</taxon>
        <taxon>Chitinophagia</taxon>
        <taxon>Chitinophagales</taxon>
        <taxon>Chitinophagaceae</taxon>
        <taxon>Filimonas</taxon>
    </lineage>
</organism>
<evidence type="ECO:0000259" key="2">
    <source>
        <dbReference type="Pfam" id="PF04773"/>
    </source>
</evidence>
<accession>A0A917IPB9</accession>
<feature type="domain" description="FecR protein" evidence="2">
    <location>
        <begin position="195"/>
        <end position="290"/>
    </location>
</feature>
<dbReference type="Proteomes" id="UP000627292">
    <property type="component" value="Unassembled WGS sequence"/>
</dbReference>
<gene>
    <name evidence="4" type="ORF">GCM10011379_07180</name>
</gene>
<dbReference type="InterPro" id="IPR012373">
    <property type="entry name" value="Ferrdict_sens_TM"/>
</dbReference>
<evidence type="ECO:0000256" key="1">
    <source>
        <dbReference type="SAM" id="Phobius"/>
    </source>
</evidence>
<evidence type="ECO:0000313" key="4">
    <source>
        <dbReference type="EMBL" id="GGH59895.1"/>
    </source>
</evidence>
<dbReference type="Gene3D" id="2.60.120.1440">
    <property type="match status" value="1"/>
</dbReference>
<dbReference type="AlphaFoldDB" id="A0A917IPB9"/>
<proteinExistence type="predicted"/>
<protein>
    <submittedName>
        <fullName evidence="4">Iron dicitrate transporter FecR</fullName>
    </submittedName>
</protein>
<dbReference type="Pfam" id="PF04773">
    <property type="entry name" value="FecR"/>
    <property type="match status" value="1"/>
</dbReference>
<dbReference type="PANTHER" id="PTHR30273">
    <property type="entry name" value="PERIPLASMIC SIGNAL SENSOR AND SIGMA FACTOR ACTIVATOR FECR-RELATED"/>
    <property type="match status" value="1"/>
</dbReference>
<dbReference type="InterPro" id="IPR032508">
    <property type="entry name" value="FecR_C"/>
</dbReference>
<reference evidence="4" key="1">
    <citation type="journal article" date="2014" name="Int. J. Syst. Evol. Microbiol.">
        <title>Complete genome sequence of Corynebacterium casei LMG S-19264T (=DSM 44701T), isolated from a smear-ripened cheese.</title>
        <authorList>
            <consortium name="US DOE Joint Genome Institute (JGI-PGF)"/>
            <person name="Walter F."/>
            <person name="Albersmeier A."/>
            <person name="Kalinowski J."/>
            <person name="Ruckert C."/>
        </authorList>
    </citation>
    <scope>NUCLEOTIDE SEQUENCE</scope>
    <source>
        <strain evidence="4">CGMCC 1.15290</strain>
    </source>
</reference>
<dbReference type="InterPro" id="IPR006860">
    <property type="entry name" value="FecR"/>
</dbReference>
<dbReference type="EMBL" id="BMIB01000001">
    <property type="protein sequence ID" value="GGH59895.1"/>
    <property type="molecule type" value="Genomic_DNA"/>
</dbReference>
<keyword evidence="1" id="KW-1133">Transmembrane helix</keyword>